<gene>
    <name evidence="2" type="ORF">MNBD_GAMMA08-381</name>
</gene>
<keyword evidence="1" id="KW-0472">Membrane</keyword>
<evidence type="ECO:0008006" key="3">
    <source>
        <dbReference type="Google" id="ProtNLM"/>
    </source>
</evidence>
<organism evidence="2">
    <name type="scientific">hydrothermal vent metagenome</name>
    <dbReference type="NCBI Taxonomy" id="652676"/>
    <lineage>
        <taxon>unclassified sequences</taxon>
        <taxon>metagenomes</taxon>
        <taxon>ecological metagenomes</taxon>
    </lineage>
</organism>
<evidence type="ECO:0000313" key="2">
    <source>
        <dbReference type="EMBL" id="VAW64552.1"/>
    </source>
</evidence>
<dbReference type="AlphaFoldDB" id="A0A3B0XN15"/>
<keyword evidence="1" id="KW-1133">Transmembrane helix</keyword>
<accession>A0A3B0XN15</accession>
<dbReference type="EMBL" id="UOFH01000290">
    <property type="protein sequence ID" value="VAW64552.1"/>
    <property type="molecule type" value="Genomic_DNA"/>
</dbReference>
<sequence>MDILQTDWAAMTLNDWAGLIITLGVFFLMIWAYVNTFNPKNKEKLESQRNIIFEENDDLNPTSNTEDSKK</sequence>
<keyword evidence="1" id="KW-0812">Transmembrane</keyword>
<proteinExistence type="predicted"/>
<name>A0A3B0XN15_9ZZZZ</name>
<evidence type="ECO:0000256" key="1">
    <source>
        <dbReference type="SAM" id="Phobius"/>
    </source>
</evidence>
<protein>
    <recommendedName>
        <fullName evidence="3">Cytochrome c oxidase subunit CcoQ</fullName>
    </recommendedName>
</protein>
<feature type="transmembrane region" description="Helical" evidence="1">
    <location>
        <begin position="16"/>
        <end position="34"/>
    </location>
</feature>
<reference evidence="2" key="1">
    <citation type="submission" date="2018-06" db="EMBL/GenBank/DDBJ databases">
        <authorList>
            <person name="Zhirakovskaya E."/>
        </authorList>
    </citation>
    <scope>NUCLEOTIDE SEQUENCE</scope>
</reference>